<organism evidence="6 7">
    <name type="scientific">Alteromonas stellipolaris</name>
    <dbReference type="NCBI Taxonomy" id="233316"/>
    <lineage>
        <taxon>Bacteria</taxon>
        <taxon>Pseudomonadati</taxon>
        <taxon>Pseudomonadota</taxon>
        <taxon>Gammaproteobacteria</taxon>
        <taxon>Alteromonadales</taxon>
        <taxon>Alteromonadaceae</taxon>
        <taxon>Alteromonas/Salinimonas group</taxon>
        <taxon>Alteromonas</taxon>
    </lineage>
</organism>
<gene>
    <name evidence="6" type="ORF">AVL57_00370</name>
</gene>
<dbReference type="PANTHER" id="PTHR30469">
    <property type="entry name" value="MULTIDRUG RESISTANCE PROTEIN MDTA"/>
    <property type="match status" value="1"/>
</dbReference>
<evidence type="ECO:0000259" key="4">
    <source>
        <dbReference type="Pfam" id="PF25967"/>
    </source>
</evidence>
<sequence length="381" mass="42115">MRARHIIPILLIASISVAASVINPVDKTIAVRVEKVQLGSVQDLIVANGTIELEKRVSISPYVSARVVKVFVKEGELVNKGDILATLDSTDELTKLQSRMSDYEIQKLQTEKASIDLKKQVANQKRLSSMLQSGHINISQFEESQHDLRVAEINLLEAKQREKQLFQLVEEQKEILTKVNIVAPFNGLITSVDALPGEYVIGQNYYNNGSNLFGLASIENSFVDVSLTQAEVAKVSIGQEVKIFPSAYRDNVLMGSIAYINPIAKKNNTSGHPMFSVKVQLPKLPRGLLSGMTCRAEIVDNQNENSLHVPIAAVVRTEENPFVWLVTEKGKIEKRFITLAESSDVSQIIKTGILEGENVVVGPLRLMNQLEPGKFVEMLGD</sequence>
<comment type="similarity">
    <text evidence="1">Belongs to the membrane fusion protein (MFP) (TC 8.A.1) family.</text>
</comment>
<evidence type="ECO:0000313" key="7">
    <source>
        <dbReference type="Proteomes" id="UP000056750"/>
    </source>
</evidence>
<keyword evidence="3" id="KW-0732">Signal</keyword>
<dbReference type="Proteomes" id="UP000056750">
    <property type="component" value="Plasmid pASTE61-200"/>
</dbReference>
<keyword evidence="6" id="KW-0614">Plasmid</keyword>
<evidence type="ECO:0000313" key="6">
    <source>
        <dbReference type="EMBL" id="AMJ76635.1"/>
    </source>
</evidence>
<proteinExistence type="inferred from homology"/>
<evidence type="ECO:0000259" key="5">
    <source>
        <dbReference type="Pfam" id="PF25973"/>
    </source>
</evidence>
<accession>A0ABN4LRF0</accession>
<evidence type="ECO:0000256" key="1">
    <source>
        <dbReference type="ARBA" id="ARBA00009477"/>
    </source>
</evidence>
<protein>
    <recommendedName>
        <fullName evidence="8">RND efflux pump membrane fusion protein barrel-sandwich domain-containing protein</fullName>
    </recommendedName>
</protein>
<keyword evidence="7" id="KW-1185">Reference proteome</keyword>
<reference evidence="6 7" key="1">
    <citation type="submission" date="2015-12" db="EMBL/GenBank/DDBJ databases">
        <title>Intraspecies pangenome expansion in the marine bacterium Alteromonas.</title>
        <authorList>
            <person name="Lopez-Perez M."/>
            <person name="Rodriguez-Valera F."/>
        </authorList>
    </citation>
    <scope>NUCLEOTIDE SEQUENCE [LARGE SCALE GENOMIC DNA]</scope>
    <source>
        <strain evidence="6 7">LMG 21861</strain>
        <plasmid evidence="6 7">pASTE61-200</plasmid>
    </source>
</reference>
<dbReference type="EMBL" id="CP013927">
    <property type="protein sequence ID" value="AMJ76635.1"/>
    <property type="molecule type" value="Genomic_DNA"/>
</dbReference>
<dbReference type="NCBIfam" id="TIGR01730">
    <property type="entry name" value="RND_mfp"/>
    <property type="match status" value="1"/>
</dbReference>
<name>A0ABN4LRF0_9ALTE</name>
<geneLocation type="plasmid" evidence="6 7">
    <name>pASTE61-200</name>
</geneLocation>
<dbReference type="Gene3D" id="2.40.50.100">
    <property type="match status" value="1"/>
</dbReference>
<feature type="coiled-coil region" evidence="2">
    <location>
        <begin position="93"/>
        <end position="161"/>
    </location>
</feature>
<dbReference type="Pfam" id="PF25967">
    <property type="entry name" value="RND-MFP_C"/>
    <property type="match status" value="1"/>
</dbReference>
<keyword evidence="2" id="KW-0175">Coiled coil</keyword>
<dbReference type="RefSeq" id="WP_061093676.1">
    <property type="nucleotide sequence ID" value="NZ_CP013927.1"/>
</dbReference>
<dbReference type="Gene3D" id="2.40.30.170">
    <property type="match status" value="1"/>
</dbReference>
<feature type="domain" description="Multidrug resistance protein MdtA-like C-terminal permuted SH3" evidence="4">
    <location>
        <begin position="305"/>
        <end position="362"/>
    </location>
</feature>
<evidence type="ECO:0000256" key="2">
    <source>
        <dbReference type="SAM" id="Coils"/>
    </source>
</evidence>
<evidence type="ECO:0008006" key="8">
    <source>
        <dbReference type="Google" id="ProtNLM"/>
    </source>
</evidence>
<evidence type="ECO:0000256" key="3">
    <source>
        <dbReference type="SAM" id="SignalP"/>
    </source>
</evidence>
<dbReference type="Pfam" id="PF25973">
    <property type="entry name" value="BSH_CzcB"/>
    <property type="match status" value="1"/>
</dbReference>
<feature type="chain" id="PRO_5046452754" description="RND efflux pump membrane fusion protein barrel-sandwich domain-containing protein" evidence="3">
    <location>
        <begin position="19"/>
        <end position="381"/>
    </location>
</feature>
<dbReference type="Gene3D" id="2.40.420.20">
    <property type="match status" value="1"/>
</dbReference>
<feature type="signal peptide" evidence="3">
    <location>
        <begin position="1"/>
        <end position="18"/>
    </location>
</feature>
<dbReference type="InterPro" id="IPR006143">
    <property type="entry name" value="RND_pump_MFP"/>
</dbReference>
<feature type="domain" description="CzcB-like barrel-sandwich hybrid" evidence="5">
    <location>
        <begin position="57"/>
        <end position="200"/>
    </location>
</feature>
<dbReference type="SUPFAM" id="SSF111369">
    <property type="entry name" value="HlyD-like secretion proteins"/>
    <property type="match status" value="1"/>
</dbReference>
<dbReference type="InterPro" id="IPR058627">
    <property type="entry name" value="MdtA-like_C"/>
</dbReference>
<dbReference type="InterPro" id="IPR058647">
    <property type="entry name" value="BSH_CzcB-like"/>
</dbReference>